<evidence type="ECO:0000313" key="5">
    <source>
        <dbReference type="EMBL" id="CAE8621409.1"/>
    </source>
</evidence>
<evidence type="ECO:0008006" key="7">
    <source>
        <dbReference type="Google" id="ProtNLM"/>
    </source>
</evidence>
<accession>A0A813GEX1</accession>
<dbReference type="EMBL" id="CAJNNV010027733">
    <property type="protein sequence ID" value="CAE8621409.1"/>
    <property type="molecule type" value="Genomic_DNA"/>
</dbReference>
<keyword evidence="6" id="KW-1185">Reference proteome</keyword>
<dbReference type="SMART" id="SM00322">
    <property type="entry name" value="KH"/>
    <property type="match status" value="1"/>
</dbReference>
<dbReference type="Gene3D" id="1.10.287.110">
    <property type="entry name" value="DnaJ domain"/>
    <property type="match status" value="1"/>
</dbReference>
<reference evidence="5" key="1">
    <citation type="submission" date="2021-02" db="EMBL/GenBank/DDBJ databases">
        <authorList>
            <person name="Dougan E. K."/>
            <person name="Rhodes N."/>
            <person name="Thang M."/>
            <person name="Chan C."/>
        </authorList>
    </citation>
    <scope>NUCLEOTIDE SEQUENCE</scope>
</reference>
<dbReference type="Pfam" id="PF00226">
    <property type="entry name" value="DnaJ"/>
    <property type="match status" value="1"/>
</dbReference>
<proteinExistence type="predicted"/>
<evidence type="ECO:0000256" key="1">
    <source>
        <dbReference type="PROSITE-ProRule" id="PRU00117"/>
    </source>
</evidence>
<dbReference type="GO" id="GO:0003723">
    <property type="term" value="F:RNA binding"/>
    <property type="evidence" value="ECO:0007669"/>
    <property type="project" value="UniProtKB-UniRule"/>
</dbReference>
<feature type="domain" description="J" evidence="3">
    <location>
        <begin position="321"/>
        <end position="382"/>
    </location>
</feature>
<feature type="compositionally biased region" description="Gly residues" evidence="2">
    <location>
        <begin position="12"/>
        <end position="26"/>
    </location>
</feature>
<evidence type="ECO:0000256" key="2">
    <source>
        <dbReference type="SAM" id="MobiDB-lite"/>
    </source>
</evidence>
<name>A0A813GEX1_POLGL</name>
<comment type="caution">
    <text evidence="5">The sequence shown here is derived from an EMBL/GenBank/DDBJ whole genome shotgun (WGS) entry which is preliminary data.</text>
</comment>
<dbReference type="PROSITE" id="PS50084">
    <property type="entry name" value="KH_TYPE_1"/>
    <property type="match status" value="1"/>
</dbReference>
<sequence>MYGSYGAYPRGGPKGGGKGSARGGGRPPAVHTSRMAIPEGAIGLVLGSKGTNIKAMQASPGVTFVSLAGTCLDIGGSKEAVQDVEMNVRAILNKFHTSSARTNCKQLHFDVSSCDQFTLRFTPASAGKLIADFSACATGRQYFVLTAAPYADDVVRRLGGLAISARAQGPEGGQLQVRVPMDVKAMCSLFANFLEGLADVHSNHEKVVVEVRFGVTAFHALSVAALQDSALEQFKALAPHVDYKLQFANQLRLSTAELQEKLSREGFEVMDRECCTVVHLVNTSKGEAYAVVFVEPEAGEEGDPRLSDTKHRELARIANCRTSAEVLELSSPAGASTVAAAVKKAYLKKSLMVHPDKNAFPGATEAMKVLGTARDALLGGSRADRLSPPLFVVGASAAQQLPQIAHFHQAKAYMQADVVKTDGHLGFRVAVSSKAETDHQEAREFLEKAWRQGTIVAGGLLEANDKYSIDSVRFKEKMLLSNGGLSVSLETVRQKSLESAGHFQTFPEVTFTCPALTEAIQDLHVLQSVNGKARAMELFGMLIQSANDLAPKMAKLS</sequence>
<dbReference type="Gene3D" id="3.30.310.210">
    <property type="match status" value="1"/>
</dbReference>
<protein>
    <recommendedName>
        <fullName evidence="7">J domain-containing protein</fullName>
    </recommendedName>
</protein>
<dbReference type="InterPro" id="IPR036869">
    <property type="entry name" value="J_dom_sf"/>
</dbReference>
<dbReference type="AlphaFoldDB" id="A0A813GEX1"/>
<keyword evidence="1" id="KW-0694">RNA-binding</keyword>
<dbReference type="InterPro" id="IPR004088">
    <property type="entry name" value="KH_dom_type_1"/>
</dbReference>
<dbReference type="SMART" id="SM00271">
    <property type="entry name" value="DnaJ"/>
    <property type="match status" value="1"/>
</dbReference>
<evidence type="ECO:0000313" key="6">
    <source>
        <dbReference type="Proteomes" id="UP000654075"/>
    </source>
</evidence>
<dbReference type="InterPro" id="IPR001623">
    <property type="entry name" value="DnaJ_domain"/>
</dbReference>
<feature type="compositionally biased region" description="Low complexity" evidence="2">
    <location>
        <begin position="1"/>
        <end position="11"/>
    </location>
</feature>
<feature type="region of interest" description="Disordered" evidence="2">
    <location>
        <begin position="1"/>
        <end position="33"/>
    </location>
</feature>
<feature type="domain" description="K Homology" evidence="4">
    <location>
        <begin position="29"/>
        <end position="93"/>
    </location>
</feature>
<organism evidence="5 6">
    <name type="scientific">Polarella glacialis</name>
    <name type="common">Dinoflagellate</name>
    <dbReference type="NCBI Taxonomy" id="89957"/>
    <lineage>
        <taxon>Eukaryota</taxon>
        <taxon>Sar</taxon>
        <taxon>Alveolata</taxon>
        <taxon>Dinophyceae</taxon>
        <taxon>Suessiales</taxon>
        <taxon>Suessiaceae</taxon>
        <taxon>Polarella</taxon>
    </lineage>
</organism>
<dbReference type="Proteomes" id="UP000654075">
    <property type="component" value="Unassembled WGS sequence"/>
</dbReference>
<evidence type="ECO:0000259" key="3">
    <source>
        <dbReference type="SMART" id="SM00271"/>
    </source>
</evidence>
<dbReference type="InterPro" id="IPR004087">
    <property type="entry name" value="KH_dom"/>
</dbReference>
<dbReference type="InterPro" id="IPR036612">
    <property type="entry name" value="KH_dom_type_1_sf"/>
</dbReference>
<dbReference type="Pfam" id="PF00013">
    <property type="entry name" value="KH_1"/>
    <property type="match status" value="1"/>
</dbReference>
<gene>
    <name evidence="5" type="ORF">PGLA1383_LOCUS38924</name>
</gene>
<dbReference type="SUPFAM" id="SSF46565">
    <property type="entry name" value="Chaperone J-domain"/>
    <property type="match status" value="1"/>
</dbReference>
<evidence type="ECO:0000259" key="4">
    <source>
        <dbReference type="SMART" id="SM00322"/>
    </source>
</evidence>
<dbReference type="OrthoDB" id="420276at2759"/>
<dbReference type="CDD" id="cd06257">
    <property type="entry name" value="DnaJ"/>
    <property type="match status" value="1"/>
</dbReference>
<dbReference type="SUPFAM" id="SSF54791">
    <property type="entry name" value="Eukaryotic type KH-domain (KH-domain type I)"/>
    <property type="match status" value="1"/>
</dbReference>